<dbReference type="PANTHER" id="PTHR39338">
    <property type="entry name" value="BLL5662 PROTEIN-RELATED"/>
    <property type="match status" value="1"/>
</dbReference>
<dbReference type="Pfam" id="PF05762">
    <property type="entry name" value="VWA_CoxE"/>
    <property type="match status" value="1"/>
</dbReference>
<evidence type="ECO:0000313" key="1">
    <source>
        <dbReference type="EMBL" id="RJP18136.1"/>
    </source>
</evidence>
<dbReference type="AlphaFoldDB" id="A0A3A4NIN3"/>
<gene>
    <name evidence="1" type="ORF">C4520_14900</name>
</gene>
<sequence length="469" mass="55410">MEKKILDFIEALRAARVKITLSEGIDCFRALDILSLADKQTFKSVLRSTLVKRGSDMPTFEKLFERYFTSLAKPLQPTNEDDEPTDDIPFGSMSLQEFIDQLLDEHDDQFPALVQLLRWQLNGDFQIVMMQQGIEMGLGEISNPLQVGFFSKKIRDSLGWNALQEEIEKLAEELAGAGYSPQEIGRLKEFIERRMKRVFETIKAFVRREFERRNLLEMEKMREDDLLDKSFYQLSRREMEMMRDLVTRLGRKMKDKLVIRTKHRKRGRIDVKRVIRQNMQYGGVPVELNFKDRRRERPNVFALCDISDSVAYASRFMLQFLYTLQELFTKVRTFVFVTEIAEVTQLFSEHEIQTAINMALSSRYVDYNGHSNFGYAFHRFHNEYLESVTPRTTVIVMGDARNNRNDPRVWTFKEISEKAKRVIWLNPESRNGWRLGDSVMYEYMPYCHETHECRNARQLMRVIDKIVSK</sequence>
<dbReference type="Proteomes" id="UP000265882">
    <property type="component" value="Unassembled WGS sequence"/>
</dbReference>
<evidence type="ECO:0000313" key="2">
    <source>
        <dbReference type="Proteomes" id="UP000265882"/>
    </source>
</evidence>
<organism evidence="1 2">
    <name type="scientific">Abyssobacteria bacterium (strain SURF_5)</name>
    <dbReference type="NCBI Taxonomy" id="2093360"/>
    <lineage>
        <taxon>Bacteria</taxon>
        <taxon>Pseudomonadati</taxon>
        <taxon>Candidatus Hydrogenedentota</taxon>
        <taxon>Candidatus Abyssobacteria</taxon>
    </lineage>
</organism>
<reference evidence="1 2" key="1">
    <citation type="journal article" date="2017" name="ISME J.">
        <title>Energy and carbon metabolisms in a deep terrestrial subsurface fluid microbial community.</title>
        <authorList>
            <person name="Momper L."/>
            <person name="Jungbluth S.P."/>
            <person name="Lee M.D."/>
            <person name="Amend J.P."/>
        </authorList>
    </citation>
    <scope>NUCLEOTIDE SEQUENCE [LARGE SCALE GENOMIC DNA]</scope>
    <source>
        <strain evidence="1">SURF_5</strain>
    </source>
</reference>
<accession>A0A3A4NIN3</accession>
<proteinExistence type="predicted"/>
<dbReference type="EMBL" id="QZKU01000105">
    <property type="protein sequence ID" value="RJP18136.1"/>
    <property type="molecule type" value="Genomic_DNA"/>
</dbReference>
<comment type="caution">
    <text evidence="1">The sequence shown here is derived from an EMBL/GenBank/DDBJ whole genome shotgun (WGS) entry which is preliminary data.</text>
</comment>
<dbReference type="InterPro" id="IPR011195">
    <property type="entry name" value="UCP010256"/>
</dbReference>
<dbReference type="PANTHER" id="PTHR39338:SF5">
    <property type="entry name" value="BLR6139 PROTEIN"/>
    <property type="match status" value="1"/>
</dbReference>
<name>A0A3A4NIN3_ABYX5</name>
<protein>
    <submittedName>
        <fullName evidence="1">VWA domain-containing protein</fullName>
    </submittedName>
</protein>
<dbReference type="InterPro" id="IPR008912">
    <property type="entry name" value="Uncharacterised_CoxE"/>
</dbReference>
<dbReference type="PIRSF" id="PIRSF010256">
    <property type="entry name" value="CoxE_vWa"/>
    <property type="match status" value="1"/>
</dbReference>